<accession>I4B0Z3</accession>
<dbReference type="GO" id="GO:0005524">
    <property type="term" value="F:ATP binding"/>
    <property type="evidence" value="ECO:0007669"/>
    <property type="project" value="UniProtKB-KW"/>
</dbReference>
<gene>
    <name evidence="4" type="ordered locus">Turpa_0290</name>
</gene>
<feature type="domain" description="ABC transporter" evidence="3">
    <location>
        <begin position="10"/>
        <end position="236"/>
    </location>
</feature>
<dbReference type="InterPro" id="IPR015854">
    <property type="entry name" value="ABC_transpr_LolD-like"/>
</dbReference>
<keyword evidence="1" id="KW-0547">Nucleotide-binding</keyword>
<proteinExistence type="predicted"/>
<dbReference type="InterPro" id="IPR003439">
    <property type="entry name" value="ABC_transporter-like_ATP-bd"/>
</dbReference>
<dbReference type="EMBL" id="CP002959">
    <property type="protein sequence ID" value="AFM10950.1"/>
    <property type="molecule type" value="Genomic_DNA"/>
</dbReference>
<dbReference type="PANTHER" id="PTHR24220:SF611">
    <property type="entry name" value="ATP-BINDING COMPONENT OF ABC TRANSPORTER-RELATED"/>
    <property type="match status" value="1"/>
</dbReference>
<dbReference type="GO" id="GO:0005886">
    <property type="term" value="C:plasma membrane"/>
    <property type="evidence" value="ECO:0007669"/>
    <property type="project" value="TreeGrafter"/>
</dbReference>
<dbReference type="GO" id="GO:0022857">
    <property type="term" value="F:transmembrane transporter activity"/>
    <property type="evidence" value="ECO:0007669"/>
    <property type="project" value="TreeGrafter"/>
</dbReference>
<evidence type="ECO:0000313" key="4">
    <source>
        <dbReference type="EMBL" id="AFM10950.1"/>
    </source>
</evidence>
<dbReference type="InterPro" id="IPR003593">
    <property type="entry name" value="AAA+_ATPase"/>
</dbReference>
<organism evidence="4 5">
    <name type="scientific">Turneriella parva (strain ATCC BAA-1111 / DSM 21527 / NCTC 11395 / H)</name>
    <name type="common">Leptospira parva</name>
    <dbReference type="NCBI Taxonomy" id="869212"/>
    <lineage>
        <taxon>Bacteria</taxon>
        <taxon>Pseudomonadati</taxon>
        <taxon>Spirochaetota</taxon>
        <taxon>Spirochaetia</taxon>
        <taxon>Leptospirales</taxon>
        <taxon>Leptospiraceae</taxon>
        <taxon>Turneriella</taxon>
    </lineage>
</organism>
<dbReference type="AlphaFoldDB" id="I4B0Z3"/>
<dbReference type="Pfam" id="PF00005">
    <property type="entry name" value="ABC_tran"/>
    <property type="match status" value="1"/>
</dbReference>
<dbReference type="KEGG" id="tpx:Turpa_0290"/>
<dbReference type="STRING" id="869212.Turpa_0290"/>
<dbReference type="PANTHER" id="PTHR24220">
    <property type="entry name" value="IMPORT ATP-BINDING PROTEIN"/>
    <property type="match status" value="1"/>
</dbReference>
<evidence type="ECO:0000313" key="5">
    <source>
        <dbReference type="Proteomes" id="UP000006048"/>
    </source>
</evidence>
<dbReference type="GO" id="GO:0016887">
    <property type="term" value="F:ATP hydrolysis activity"/>
    <property type="evidence" value="ECO:0007669"/>
    <property type="project" value="InterPro"/>
</dbReference>
<keyword evidence="2" id="KW-0067">ATP-binding</keyword>
<sequence>MKAAAAVSAIQIENLRFAYAQKPVLEIARLKIARGSHTLISGDSGCGKSTLMNLIGGVLTGYSGKIEVSGTELANLTAAARDRFRAAHLGVIFQQFNLIPYLSVTENIELAPKLAKKPVEPARIQAMMQHLQIAELAAMPAAKLSHGQQQRVAAARALAAGAEIVLADEPTSALDDHNARLFLDLLFKEAEVNKTTIVVVSHDLRYRKRFDQFIDLAGLNRAIESGHGKKTAGRKS</sequence>
<dbReference type="SMART" id="SM00382">
    <property type="entry name" value="AAA"/>
    <property type="match status" value="1"/>
</dbReference>
<dbReference type="SUPFAM" id="SSF52540">
    <property type="entry name" value="P-loop containing nucleoside triphosphate hydrolases"/>
    <property type="match status" value="1"/>
</dbReference>
<dbReference type="Proteomes" id="UP000006048">
    <property type="component" value="Chromosome"/>
</dbReference>
<name>I4B0Z3_TURPD</name>
<reference evidence="4 5" key="1">
    <citation type="submission" date="2012-06" db="EMBL/GenBank/DDBJ databases">
        <title>The complete chromosome of genome of Turneriella parva DSM 21527.</title>
        <authorList>
            <consortium name="US DOE Joint Genome Institute (JGI-PGF)"/>
            <person name="Lucas S."/>
            <person name="Han J."/>
            <person name="Lapidus A."/>
            <person name="Bruce D."/>
            <person name="Goodwin L."/>
            <person name="Pitluck S."/>
            <person name="Peters L."/>
            <person name="Kyrpides N."/>
            <person name="Mavromatis K."/>
            <person name="Ivanova N."/>
            <person name="Mikhailova N."/>
            <person name="Chertkov O."/>
            <person name="Detter J.C."/>
            <person name="Tapia R."/>
            <person name="Han C."/>
            <person name="Land M."/>
            <person name="Hauser L."/>
            <person name="Markowitz V."/>
            <person name="Cheng J.-F."/>
            <person name="Hugenholtz P."/>
            <person name="Woyke T."/>
            <person name="Wu D."/>
            <person name="Gronow S."/>
            <person name="Wellnitz S."/>
            <person name="Brambilla E."/>
            <person name="Klenk H.-P."/>
            <person name="Eisen J.A."/>
        </authorList>
    </citation>
    <scope>NUCLEOTIDE SEQUENCE [LARGE SCALE GENOMIC DNA]</scope>
    <source>
        <strain evidence="5">ATCC BAA-1111 / DSM 21527 / NCTC 11395 / H</strain>
    </source>
</reference>
<dbReference type="Gene3D" id="3.40.50.300">
    <property type="entry name" value="P-loop containing nucleotide triphosphate hydrolases"/>
    <property type="match status" value="1"/>
</dbReference>
<evidence type="ECO:0000259" key="3">
    <source>
        <dbReference type="PROSITE" id="PS50893"/>
    </source>
</evidence>
<dbReference type="OrthoDB" id="9805538at2"/>
<evidence type="ECO:0000256" key="1">
    <source>
        <dbReference type="ARBA" id="ARBA00022741"/>
    </source>
</evidence>
<dbReference type="PROSITE" id="PS50893">
    <property type="entry name" value="ABC_TRANSPORTER_2"/>
    <property type="match status" value="1"/>
</dbReference>
<keyword evidence="5" id="KW-1185">Reference proteome</keyword>
<evidence type="ECO:0000256" key="2">
    <source>
        <dbReference type="ARBA" id="ARBA00022840"/>
    </source>
</evidence>
<protein>
    <submittedName>
        <fullName evidence="4">ABC transporter related protein</fullName>
    </submittedName>
</protein>
<dbReference type="HOGENOM" id="CLU_000604_1_22_12"/>
<dbReference type="InterPro" id="IPR027417">
    <property type="entry name" value="P-loop_NTPase"/>
</dbReference>
<dbReference type="RefSeq" id="WP_014801470.1">
    <property type="nucleotide sequence ID" value="NC_018020.1"/>
</dbReference>